<keyword evidence="1" id="KW-0812">Transmembrane</keyword>
<reference evidence="2" key="2">
    <citation type="journal article" date="2024" name="Antonie Van Leeuwenhoek">
        <title>Roseihalotalea indica gen. nov., sp. nov., a halophilic Bacteroidetes from mesopelagic Southwest Indian Ocean with higher carbohydrate metabolic potential.</title>
        <authorList>
            <person name="Chen B."/>
            <person name="Zhang M."/>
            <person name="Lin D."/>
            <person name="Ye J."/>
            <person name="Tang K."/>
        </authorList>
    </citation>
    <scope>NUCLEOTIDE SEQUENCE</scope>
    <source>
        <strain evidence="2">TK19036</strain>
    </source>
</reference>
<evidence type="ECO:0000256" key="1">
    <source>
        <dbReference type="SAM" id="Phobius"/>
    </source>
</evidence>
<sequence length="238" mass="27295">MKSSPDTTSPNFIKKEPPRITIGHLWEEVLGTLSWDKGFFFTVKMLLLNPGKAIRDYLQGERKRYSHPIRFLVFTTAISTYAVIKLDLINKFYDEAGVLSIDEAGRQVQQQLVTFLYQYYNIITFLSIPLLAAFTYLFFLKKGYNYAEHLVLNAFLVAEGMLLYLVGSLGMYYFPTVFNTMYQFFWAVYISWGLISFFQLKTGKGIIKAVLVCLLNLLLMLVIGGVSGFLFMMSHNPA</sequence>
<organism evidence="2">
    <name type="scientific">Roseihalotalea indica</name>
    <dbReference type="NCBI Taxonomy" id="2867963"/>
    <lineage>
        <taxon>Bacteria</taxon>
        <taxon>Pseudomonadati</taxon>
        <taxon>Bacteroidota</taxon>
        <taxon>Cytophagia</taxon>
        <taxon>Cytophagales</taxon>
        <taxon>Catalimonadaceae</taxon>
        <taxon>Roseihalotalea</taxon>
    </lineage>
</organism>
<gene>
    <name evidence="2" type="ORF">K4G66_14140</name>
</gene>
<protein>
    <submittedName>
        <fullName evidence="2">DUF3667 domain-containing protein</fullName>
    </submittedName>
</protein>
<accession>A0AA49Q005</accession>
<feature type="transmembrane region" description="Helical" evidence="1">
    <location>
        <begin position="151"/>
        <end position="174"/>
    </location>
</feature>
<keyword evidence="1" id="KW-0472">Membrane</keyword>
<evidence type="ECO:0000313" key="2">
    <source>
        <dbReference type="EMBL" id="WKN39832.1"/>
    </source>
</evidence>
<dbReference type="EMBL" id="CP120682">
    <property type="protein sequence ID" value="WKN39832.1"/>
    <property type="molecule type" value="Genomic_DNA"/>
</dbReference>
<dbReference type="InterPro" id="IPR022134">
    <property type="entry name" value="DUF3667"/>
</dbReference>
<feature type="transmembrane region" description="Helical" evidence="1">
    <location>
        <begin position="68"/>
        <end position="84"/>
    </location>
</feature>
<dbReference type="AlphaFoldDB" id="A0AA49Q005"/>
<feature type="transmembrane region" description="Helical" evidence="1">
    <location>
        <begin position="119"/>
        <end position="139"/>
    </location>
</feature>
<name>A0AA49Q005_9BACT</name>
<proteinExistence type="predicted"/>
<feature type="transmembrane region" description="Helical" evidence="1">
    <location>
        <begin position="180"/>
        <end position="198"/>
    </location>
</feature>
<reference evidence="2" key="1">
    <citation type="journal article" date="2023" name="Comput. Struct. Biotechnol. J.">
        <title>Discovery of a novel marine Bacteroidetes with a rich repertoire of carbohydrate-active enzymes.</title>
        <authorList>
            <person name="Chen B."/>
            <person name="Liu G."/>
            <person name="Chen Q."/>
            <person name="Wang H."/>
            <person name="Liu L."/>
            <person name="Tang K."/>
        </authorList>
    </citation>
    <scope>NUCLEOTIDE SEQUENCE</scope>
    <source>
        <strain evidence="2">TK19036</strain>
    </source>
</reference>
<feature type="transmembrane region" description="Helical" evidence="1">
    <location>
        <begin position="210"/>
        <end position="233"/>
    </location>
</feature>
<keyword evidence="1" id="KW-1133">Transmembrane helix</keyword>
<dbReference type="Pfam" id="PF12412">
    <property type="entry name" value="DUF3667"/>
    <property type="match status" value="1"/>
</dbReference>